<evidence type="ECO:0000313" key="2">
    <source>
        <dbReference type="Proteomes" id="UP000594592"/>
    </source>
</evidence>
<proteinExistence type="predicted"/>
<protein>
    <submittedName>
        <fullName evidence="1">Uncharacterized protein</fullName>
    </submittedName>
</protein>
<dbReference type="Proteomes" id="UP000594592">
    <property type="component" value="Chromosome"/>
</dbReference>
<dbReference type="EMBL" id="CP064820">
    <property type="protein sequence ID" value="QPG07467.1"/>
    <property type="molecule type" value="Genomic_DNA"/>
</dbReference>
<reference evidence="1 2" key="1">
    <citation type="submission" date="2020-11" db="EMBL/GenBank/DDBJ databases">
        <title>Whole Genome sequence of MDR strain of Klebsiella pneumoniae K219 isolated from sputum.</title>
        <authorList>
            <person name="Aditi B.P."/>
            <person name="Mahalakshmi K."/>
            <person name="Naveen Kumar V."/>
        </authorList>
    </citation>
    <scope>NUCLEOTIDE SEQUENCE [LARGE SCALE GENOMIC DNA]</scope>
    <source>
        <strain evidence="1 2">K219</strain>
    </source>
</reference>
<evidence type="ECO:0000313" key="1">
    <source>
        <dbReference type="EMBL" id="QPG07467.1"/>
    </source>
</evidence>
<dbReference type="AlphaFoldDB" id="A0A7S9E0X0"/>
<accession>A0A7S9E0X0</accession>
<gene>
    <name evidence="1" type="ORF">IUJ34_21260</name>
</gene>
<sequence>MALLFSTAMHLVTLATKGFTLAFPFSVSYQDFLISASSMPGVALPHLLITPLHSKEPSKDSMKF</sequence>
<organism evidence="1 2">
    <name type="scientific">Klebsiella pneumoniae subsp. pneumoniae</name>
    <dbReference type="NCBI Taxonomy" id="72407"/>
    <lineage>
        <taxon>Bacteria</taxon>
        <taxon>Pseudomonadati</taxon>
        <taxon>Pseudomonadota</taxon>
        <taxon>Gammaproteobacteria</taxon>
        <taxon>Enterobacterales</taxon>
        <taxon>Enterobacteriaceae</taxon>
        <taxon>Klebsiella/Raoultella group</taxon>
        <taxon>Klebsiella</taxon>
        <taxon>Klebsiella pneumoniae complex</taxon>
    </lineage>
</organism>
<name>A0A7S9E0X0_KLEPN</name>